<sequence>MTLTTIFQSLRRPMSKSNYNNEEDSDAALGEDLNEGLADNDEMELEGNDFNNLSGKDESDLYTSALCKVTLAKQ</sequence>
<gene>
    <name evidence="2" type="ORF">PCASD_13710</name>
    <name evidence="1" type="ORF">PCASD_14699</name>
</gene>
<proteinExistence type="predicted"/>
<accession>A0A2N5UF84</accession>
<evidence type="ECO:0000313" key="3">
    <source>
        <dbReference type="Proteomes" id="UP000235392"/>
    </source>
</evidence>
<dbReference type="AlphaFoldDB" id="A0A2N5UF84"/>
<protein>
    <submittedName>
        <fullName evidence="2">Uncharacterized protein</fullName>
    </submittedName>
</protein>
<dbReference type="EMBL" id="PGCI01000160">
    <property type="protein sequence ID" value="PLW36403.1"/>
    <property type="molecule type" value="Genomic_DNA"/>
</dbReference>
<evidence type="ECO:0000313" key="1">
    <source>
        <dbReference type="EMBL" id="PLW23862.1"/>
    </source>
</evidence>
<name>A0A2N5UF84_9BASI</name>
<reference evidence="2 3" key="1">
    <citation type="submission" date="2017-11" db="EMBL/GenBank/DDBJ databases">
        <title>De novo assembly and phasing of dikaryotic genomes from two isolates of Puccinia coronata f. sp. avenae, the causal agent of oat crown rust.</title>
        <authorList>
            <person name="Miller M.E."/>
            <person name="Zhang Y."/>
            <person name="Omidvar V."/>
            <person name="Sperschneider J."/>
            <person name="Schwessinger B."/>
            <person name="Raley C."/>
            <person name="Palmer J.M."/>
            <person name="Garnica D."/>
            <person name="Upadhyaya N."/>
            <person name="Rathjen J."/>
            <person name="Taylor J.M."/>
            <person name="Park R.F."/>
            <person name="Dodds P.N."/>
            <person name="Hirsch C.D."/>
            <person name="Kianian S.F."/>
            <person name="Figueroa M."/>
        </authorList>
    </citation>
    <scope>NUCLEOTIDE SEQUENCE [LARGE SCALE GENOMIC DNA]</scope>
    <source>
        <strain evidence="2">12SD80</strain>
    </source>
</reference>
<dbReference type="Proteomes" id="UP000235392">
    <property type="component" value="Unassembled WGS sequence"/>
</dbReference>
<evidence type="ECO:0000313" key="2">
    <source>
        <dbReference type="EMBL" id="PLW36403.1"/>
    </source>
</evidence>
<organism evidence="2 3">
    <name type="scientific">Puccinia coronata f. sp. avenae</name>
    <dbReference type="NCBI Taxonomy" id="200324"/>
    <lineage>
        <taxon>Eukaryota</taxon>
        <taxon>Fungi</taxon>
        <taxon>Dikarya</taxon>
        <taxon>Basidiomycota</taxon>
        <taxon>Pucciniomycotina</taxon>
        <taxon>Pucciniomycetes</taxon>
        <taxon>Pucciniales</taxon>
        <taxon>Pucciniaceae</taxon>
        <taxon>Puccinia</taxon>
    </lineage>
</organism>
<comment type="caution">
    <text evidence="2">The sequence shown here is derived from an EMBL/GenBank/DDBJ whole genome shotgun (WGS) entry which is preliminary data.</text>
</comment>
<dbReference type="EMBL" id="PGCI01000622">
    <property type="protein sequence ID" value="PLW23862.1"/>
    <property type="molecule type" value="Genomic_DNA"/>
</dbReference>